<dbReference type="PROSITE" id="PS51257">
    <property type="entry name" value="PROKAR_LIPOPROTEIN"/>
    <property type="match status" value="1"/>
</dbReference>
<dbReference type="RefSeq" id="WP_137090164.1">
    <property type="nucleotide sequence ID" value="NZ_CP028923.1"/>
</dbReference>
<accession>A0A4D7JIT7</accession>
<gene>
    <name evidence="2" type="ORF">DCC35_07390</name>
</gene>
<feature type="chain" id="PRO_5020468819" evidence="1">
    <location>
        <begin position="24"/>
        <end position="177"/>
    </location>
</feature>
<feature type="signal peptide" evidence="1">
    <location>
        <begin position="1"/>
        <end position="23"/>
    </location>
</feature>
<reference evidence="2 3" key="1">
    <citation type="submission" date="2018-04" db="EMBL/GenBank/DDBJ databases">
        <title>Complete genome uncultured novel isolate.</title>
        <authorList>
            <person name="Merlino G."/>
        </authorList>
    </citation>
    <scope>NUCLEOTIDE SEQUENCE [LARGE SCALE GENOMIC DNA]</scope>
    <source>
        <strain evidence="3">R1DC9</strain>
    </source>
</reference>
<name>A0A4D7JIT7_9BACT</name>
<evidence type="ECO:0000313" key="3">
    <source>
        <dbReference type="Proteomes" id="UP000298616"/>
    </source>
</evidence>
<protein>
    <submittedName>
        <fullName evidence="2">Uncharacterized protein</fullName>
    </submittedName>
</protein>
<dbReference type="AlphaFoldDB" id="A0A4D7JIT7"/>
<proteinExistence type="predicted"/>
<dbReference type="OrthoDB" id="672279at2"/>
<sequence>MRKLTFLSLTVFAFLLSSCEAIDSLTQFYYDEETSFTIPGQTSVGLIGDITTPEMQSSGSQEFENNDSRVDMIESCKLVELTLTLTTPETGDFDFLNEISIYISADGLPEKLIATETNVPAGVKQFSLETQDVDLSEYIKAGTYSLKTDVTTDQILSEDHEITVYSNFFVDAEVLGQ</sequence>
<dbReference type="KEGG" id="fpf:DCC35_07390"/>
<keyword evidence="3" id="KW-1185">Reference proteome</keyword>
<keyword evidence="1" id="KW-0732">Signal</keyword>
<evidence type="ECO:0000313" key="2">
    <source>
        <dbReference type="EMBL" id="QCK14577.1"/>
    </source>
</evidence>
<dbReference type="EMBL" id="CP028923">
    <property type="protein sequence ID" value="QCK14577.1"/>
    <property type="molecule type" value="Genomic_DNA"/>
</dbReference>
<organism evidence="2 3">
    <name type="scientific">Mangrovivirga cuniculi</name>
    <dbReference type="NCBI Taxonomy" id="2715131"/>
    <lineage>
        <taxon>Bacteria</taxon>
        <taxon>Pseudomonadati</taxon>
        <taxon>Bacteroidota</taxon>
        <taxon>Cytophagia</taxon>
        <taxon>Cytophagales</taxon>
        <taxon>Mangrovivirgaceae</taxon>
        <taxon>Mangrovivirga</taxon>
    </lineage>
</organism>
<evidence type="ECO:0000256" key="1">
    <source>
        <dbReference type="SAM" id="SignalP"/>
    </source>
</evidence>
<dbReference type="Proteomes" id="UP000298616">
    <property type="component" value="Chromosome"/>
</dbReference>